<geneLocation type="mitochondrion" evidence="3"/>
<keyword evidence="3" id="KW-0496">Mitochondrion</keyword>
<dbReference type="Gene3D" id="3.10.28.10">
    <property type="entry name" value="Homing endonucleases"/>
    <property type="match status" value="2"/>
</dbReference>
<organism evidence="3">
    <name type="scientific">Orbilia brochopaga</name>
    <dbReference type="NCBI Taxonomy" id="3140254"/>
    <lineage>
        <taxon>Eukaryota</taxon>
        <taxon>Fungi</taxon>
        <taxon>Dikarya</taxon>
        <taxon>Ascomycota</taxon>
        <taxon>Pezizomycotina</taxon>
        <taxon>Orbiliomycetes</taxon>
        <taxon>Orbiliales</taxon>
        <taxon>Orbiliaceae</taxon>
        <taxon>Orbilia</taxon>
    </lineage>
</organism>
<dbReference type="GeneID" id="39411793"/>
<dbReference type="GO" id="GO:0004519">
    <property type="term" value="F:endonuclease activity"/>
    <property type="evidence" value="ECO:0007669"/>
    <property type="project" value="InterPro"/>
</dbReference>
<evidence type="ECO:0000259" key="2">
    <source>
        <dbReference type="Pfam" id="PF03161"/>
    </source>
</evidence>
<dbReference type="SUPFAM" id="SSF55608">
    <property type="entry name" value="Homing endonucleases"/>
    <property type="match status" value="1"/>
</dbReference>
<protein>
    <recommendedName>
        <fullName evidence="2">Homing endonuclease LAGLIDADG domain-containing protein</fullName>
    </recommendedName>
</protein>
<sequence>MTDLELNENKNLQHIRRVINKGTLTETEIGKFFIFKNPNLSNCLNLTIWGVNLPSSVGTGIISKQERNMIKLPSFQYSVVVGLILSDGWLSNSNRSVNFNFFFKQSLNKFKYLFFVFNILSHYCTSFPFLTISTRLSIKSYGLEFFTRALPCFSELYSLFYPNGTKIVPQNIYDLLTPAALAHFIMGDGAAQPHGGLVICTDSFTVSDTVRLMNVLMIRYGLNCTLHKKREKQYRIYIKQKSMNKLVSIVEGHMCSSMLYKIKKIN</sequence>
<dbReference type="InterPro" id="IPR027434">
    <property type="entry name" value="Homing_endonucl"/>
</dbReference>
<proteinExistence type="predicted"/>
<keyword evidence="1" id="KW-1133">Transmembrane helix</keyword>
<keyword evidence="1" id="KW-0812">Transmembrane</keyword>
<name>A0A481ZMM8_9PEZI</name>
<feature type="domain" description="Homing endonuclease LAGLIDADG" evidence="2">
    <location>
        <begin position="78"/>
        <end position="246"/>
    </location>
</feature>
<dbReference type="InterPro" id="IPR004860">
    <property type="entry name" value="LAGLIDADG_dom"/>
</dbReference>
<evidence type="ECO:0000313" key="3">
    <source>
        <dbReference type="EMBL" id="QBL02539.1"/>
    </source>
</evidence>
<keyword evidence="1" id="KW-0472">Membrane</keyword>
<dbReference type="Pfam" id="PF03161">
    <property type="entry name" value="LAGLIDADG_2"/>
    <property type="match status" value="1"/>
</dbReference>
<dbReference type="RefSeq" id="YP_009568458.1">
    <property type="nucleotide sequence ID" value="NC_041248.1"/>
</dbReference>
<evidence type="ECO:0000256" key="1">
    <source>
        <dbReference type="SAM" id="Phobius"/>
    </source>
</evidence>
<feature type="transmembrane region" description="Helical" evidence="1">
    <location>
        <begin position="112"/>
        <end position="132"/>
    </location>
</feature>
<dbReference type="EMBL" id="MK550698">
    <property type="protein sequence ID" value="QBL02539.1"/>
    <property type="molecule type" value="Genomic_DNA"/>
</dbReference>
<reference evidence="3" key="2">
    <citation type="submission" date="2019-02" db="EMBL/GenBank/DDBJ databases">
        <authorList>
            <person name="Fang M.L."/>
            <person name="Zhang Y."/>
        </authorList>
    </citation>
    <scope>NUCLEOTIDE SEQUENCE</scope>
    <source>
        <strain evidence="3">YMF1.03216</strain>
    </source>
</reference>
<accession>A0A481ZMM8</accession>
<dbReference type="AlphaFoldDB" id="A0A481ZMM8"/>
<reference evidence="3" key="1">
    <citation type="journal article" date="2019" name="Mitochondrial DNA Part B Resour">
        <title>Characterization of the complete mitochondrial genome of Drechslerella brochopaga, a fungal species trapping nematodes with constricting rings.</title>
        <authorList>
            <person name="Fang M."/>
            <person name="Wang S."/>
            <person name="Xu J."/>
            <person name="Jiang L."/>
            <person name="Zhou D."/>
            <person name="Zhang K.-Q."/>
            <person name="Zhang Y."/>
        </authorList>
    </citation>
    <scope>NUCLEOTIDE SEQUENCE</scope>
    <source>
        <strain evidence="3">YMF1.03216</strain>
    </source>
</reference>
<gene>
    <name evidence="3" type="primary">orf266</name>
</gene>